<dbReference type="RefSeq" id="WP_037011846.1">
    <property type="nucleotide sequence ID" value="NZ_CAMIIC010000007.1"/>
</dbReference>
<evidence type="ECO:0000313" key="2">
    <source>
        <dbReference type="Proteomes" id="UP000608450"/>
    </source>
</evidence>
<dbReference type="Proteomes" id="UP000608450">
    <property type="component" value="Unassembled WGS sequence"/>
</dbReference>
<comment type="caution">
    <text evidence="1">The sequence shown here is derived from an EMBL/GenBank/DDBJ whole genome shotgun (WGS) entry which is preliminary data.</text>
</comment>
<accession>A0ABS0KNK4</accession>
<name>A0ABS0KNK4_PSENT</name>
<gene>
    <name evidence="1" type="ORF">I5I61_19670</name>
</gene>
<evidence type="ECO:0000313" key="1">
    <source>
        <dbReference type="EMBL" id="MBG6289678.1"/>
    </source>
</evidence>
<reference evidence="1 2" key="1">
    <citation type="submission" date="2020-11" db="EMBL/GenBank/DDBJ databases">
        <title>Enhanced detection system for hospital associated transmission using whole genome sequencing surveillance.</title>
        <authorList>
            <person name="Harrison L.H."/>
            <person name="Van Tyne D."/>
            <person name="Marsh J.W."/>
            <person name="Griffith M.P."/>
            <person name="Snyder D.J."/>
            <person name="Cooper V.S."/>
            <person name="Mustapha M."/>
        </authorList>
    </citation>
    <scope>NUCLEOTIDE SEQUENCE [LARGE SCALE GENOMIC DNA]</scope>
    <source>
        <strain evidence="1 2">PSA00705</strain>
    </source>
</reference>
<dbReference type="EMBL" id="JADTFC010000054">
    <property type="protein sequence ID" value="MBG6289678.1"/>
    <property type="molecule type" value="Genomic_DNA"/>
</dbReference>
<protein>
    <submittedName>
        <fullName evidence="1">Uncharacterized protein</fullName>
    </submittedName>
</protein>
<sequence>MGDIDVEGSKNRVAGRDYIELTLSGKEVEEPITQQQRTMLRQLVEEISAESGTEARILWREVVHARVGVEHVGEIPRSRFLEAQDALVSWRDGHRMKANVRMLVSRILSVTEAKDIESQRDTWCLRQFGEKHLNAMGTEHLRQVLAFVEDFQVSQPEEQSASVAPETITPRKQRFVADLQGLVTTYPLHSGAIGAALVILGKIF</sequence>
<proteinExistence type="predicted"/>
<keyword evidence="2" id="KW-1185">Reference proteome</keyword>
<organism evidence="1 2">
    <name type="scientific">Pseudomonas nitroreducens</name>
    <dbReference type="NCBI Taxonomy" id="46680"/>
    <lineage>
        <taxon>Bacteria</taxon>
        <taxon>Pseudomonadati</taxon>
        <taxon>Pseudomonadota</taxon>
        <taxon>Gammaproteobacteria</taxon>
        <taxon>Pseudomonadales</taxon>
        <taxon>Pseudomonadaceae</taxon>
        <taxon>Pseudomonas</taxon>
    </lineage>
</organism>